<keyword evidence="2" id="KW-0812">Transmembrane</keyword>
<accession>A0AA38RBH1</accession>
<evidence type="ECO:0000256" key="2">
    <source>
        <dbReference type="SAM" id="Phobius"/>
    </source>
</evidence>
<evidence type="ECO:0000313" key="5">
    <source>
        <dbReference type="Proteomes" id="UP001174694"/>
    </source>
</evidence>
<keyword evidence="3" id="KW-0732">Signal</keyword>
<evidence type="ECO:0000313" key="4">
    <source>
        <dbReference type="EMBL" id="KAJ9132967.1"/>
    </source>
</evidence>
<feature type="transmembrane region" description="Helical" evidence="2">
    <location>
        <begin position="240"/>
        <end position="262"/>
    </location>
</feature>
<feature type="region of interest" description="Disordered" evidence="1">
    <location>
        <begin position="280"/>
        <end position="401"/>
    </location>
</feature>
<feature type="signal peptide" evidence="3">
    <location>
        <begin position="1"/>
        <end position="18"/>
    </location>
</feature>
<protein>
    <submittedName>
        <fullName evidence="4">Uncharacterized protein</fullName>
    </submittedName>
</protein>
<dbReference type="EMBL" id="JANBVO010000054">
    <property type="protein sequence ID" value="KAJ9132967.1"/>
    <property type="molecule type" value="Genomic_DNA"/>
</dbReference>
<feature type="compositionally biased region" description="Basic and acidic residues" evidence="1">
    <location>
        <begin position="389"/>
        <end position="401"/>
    </location>
</feature>
<dbReference type="InterPro" id="IPR028000">
    <property type="entry name" value="Pma1"/>
</dbReference>
<comment type="caution">
    <text evidence="4">The sequence shown here is derived from an EMBL/GenBank/DDBJ whole genome shotgun (WGS) entry which is preliminary data.</text>
</comment>
<evidence type="ECO:0000256" key="3">
    <source>
        <dbReference type="SAM" id="SignalP"/>
    </source>
</evidence>
<keyword evidence="2" id="KW-1133">Transmembrane helix</keyword>
<keyword evidence="5" id="KW-1185">Reference proteome</keyword>
<evidence type="ECO:0000256" key="1">
    <source>
        <dbReference type="SAM" id="MobiDB-lite"/>
    </source>
</evidence>
<dbReference type="Proteomes" id="UP001174694">
    <property type="component" value="Unassembled WGS sequence"/>
</dbReference>
<sequence>MHTTFLTAALLLLGPASAAPGLHPTRLLRRSQASPTDVWVSVDDDGQPKTITPVVSTVSGTTTIISGAPHDVTATVFTRTSAGDVRTSTGSAPVPTATDKAGGGAFPLCYNTEGVNAPFCEPGTNATLHPGTTYYITWDPTFFNTTNGTVIVRGNYINSTTGEILDQAFASDKTPVGYGFYSWSVPKSVLSGQASNISLSIASVSSADSSTSDAVRGPWITVAKNEPYRQEKAKAPTGPALYIGLPTIAGFVIVMLIGTCWWNRKVRRIDVGSIMGRGRRGYGVAKSRARRMGRRDRKEGIRLMEREVGEGGPPEQQYRDEDGGHPRRRRDSDDESTGWEEHVPGRERDEVPAHYGVPRRDSDALGSLAGTPTEDRQMGFDRPGGGNVFRDELSRQERERS</sequence>
<dbReference type="AlphaFoldDB" id="A0AA38RBH1"/>
<proteinExistence type="predicted"/>
<feature type="compositionally biased region" description="Basic and acidic residues" evidence="1">
    <location>
        <begin position="339"/>
        <end position="363"/>
    </location>
</feature>
<dbReference type="Pfam" id="PF14610">
    <property type="entry name" value="Psg1"/>
    <property type="match status" value="1"/>
</dbReference>
<reference evidence="4" key="1">
    <citation type="submission" date="2022-07" db="EMBL/GenBank/DDBJ databases">
        <title>Fungi with potential for degradation of polypropylene.</title>
        <authorList>
            <person name="Gostincar C."/>
        </authorList>
    </citation>
    <scope>NUCLEOTIDE SEQUENCE</scope>
    <source>
        <strain evidence="4">EXF-13308</strain>
    </source>
</reference>
<keyword evidence="2" id="KW-0472">Membrane</keyword>
<organism evidence="4 5">
    <name type="scientific">Pleurostoma richardsiae</name>
    <dbReference type="NCBI Taxonomy" id="41990"/>
    <lineage>
        <taxon>Eukaryota</taxon>
        <taxon>Fungi</taxon>
        <taxon>Dikarya</taxon>
        <taxon>Ascomycota</taxon>
        <taxon>Pezizomycotina</taxon>
        <taxon>Sordariomycetes</taxon>
        <taxon>Sordariomycetidae</taxon>
        <taxon>Calosphaeriales</taxon>
        <taxon>Pleurostomataceae</taxon>
        <taxon>Pleurostoma</taxon>
    </lineage>
</organism>
<gene>
    <name evidence="4" type="ORF">NKR23_g11045</name>
</gene>
<name>A0AA38RBH1_9PEZI</name>
<feature type="compositionally biased region" description="Basic and acidic residues" evidence="1">
    <location>
        <begin position="296"/>
        <end position="309"/>
    </location>
</feature>
<feature type="chain" id="PRO_5041376870" evidence="3">
    <location>
        <begin position="19"/>
        <end position="401"/>
    </location>
</feature>